<evidence type="ECO:0000313" key="2">
    <source>
        <dbReference type="Proteomes" id="UP000276133"/>
    </source>
</evidence>
<name>A0A3M7QTM9_BRAPC</name>
<accession>A0A3M7QTM9</accession>
<organism evidence="1 2">
    <name type="scientific">Brachionus plicatilis</name>
    <name type="common">Marine rotifer</name>
    <name type="synonym">Brachionus muelleri</name>
    <dbReference type="NCBI Taxonomy" id="10195"/>
    <lineage>
        <taxon>Eukaryota</taxon>
        <taxon>Metazoa</taxon>
        <taxon>Spiralia</taxon>
        <taxon>Gnathifera</taxon>
        <taxon>Rotifera</taxon>
        <taxon>Eurotatoria</taxon>
        <taxon>Monogononta</taxon>
        <taxon>Pseudotrocha</taxon>
        <taxon>Ploima</taxon>
        <taxon>Brachionidae</taxon>
        <taxon>Brachionus</taxon>
    </lineage>
</organism>
<gene>
    <name evidence="1" type="ORF">BpHYR1_032958</name>
</gene>
<evidence type="ECO:0000313" key="1">
    <source>
        <dbReference type="EMBL" id="RNA14315.1"/>
    </source>
</evidence>
<reference evidence="1 2" key="1">
    <citation type="journal article" date="2018" name="Sci. Rep.">
        <title>Genomic signatures of local adaptation to the degree of environmental predictability in rotifers.</title>
        <authorList>
            <person name="Franch-Gras L."/>
            <person name="Hahn C."/>
            <person name="Garcia-Roger E.M."/>
            <person name="Carmona M.J."/>
            <person name="Serra M."/>
            <person name="Gomez A."/>
        </authorList>
    </citation>
    <scope>NUCLEOTIDE SEQUENCE [LARGE SCALE GENOMIC DNA]</scope>
    <source>
        <strain evidence="1">HYR1</strain>
    </source>
</reference>
<sequence>MYGGERIMGGKNYEENVSRPKLPCTDIAFGICLKKVHSSELTLTNTTVYAFIISVLSEQIVSLTGKNSENLFGYFLKIPNNHINYMTYKRAITLSVKLMTGKFIQFHGLKCIMFKQLCYELSLKTGIRNAENGISWLKFRQKIEKKIHFGVILAAKKWDILVCWPLDVRATYSI</sequence>
<protein>
    <submittedName>
        <fullName evidence="1">Uncharacterized protein</fullName>
    </submittedName>
</protein>
<dbReference type="AlphaFoldDB" id="A0A3M7QTM9"/>
<dbReference type="Proteomes" id="UP000276133">
    <property type="component" value="Unassembled WGS sequence"/>
</dbReference>
<keyword evidence="2" id="KW-1185">Reference proteome</keyword>
<comment type="caution">
    <text evidence="1">The sequence shown here is derived from an EMBL/GenBank/DDBJ whole genome shotgun (WGS) entry which is preliminary data.</text>
</comment>
<proteinExistence type="predicted"/>
<dbReference type="EMBL" id="REGN01005212">
    <property type="protein sequence ID" value="RNA14315.1"/>
    <property type="molecule type" value="Genomic_DNA"/>
</dbReference>